<evidence type="ECO:0000256" key="1">
    <source>
        <dbReference type="SAM" id="MobiDB-lite"/>
    </source>
</evidence>
<feature type="chain" id="PRO_5001592064" evidence="2">
    <location>
        <begin position="18"/>
        <end position="263"/>
    </location>
</feature>
<dbReference type="EMBL" id="HG937694">
    <property type="protein sequence ID" value="CDP37578.1"/>
    <property type="molecule type" value="Genomic_DNA"/>
</dbReference>
<dbReference type="InterPro" id="IPR018244">
    <property type="entry name" value="Allrgn_V5/Tpx1_CS"/>
</dbReference>
<dbReference type="GO" id="GO:0005576">
    <property type="term" value="C:extracellular region"/>
    <property type="evidence" value="ECO:0007669"/>
    <property type="project" value="InterPro"/>
</dbReference>
<accession>A0A060T9D9</accession>
<evidence type="ECO:0000259" key="3">
    <source>
        <dbReference type="SMART" id="SM00198"/>
    </source>
</evidence>
<dbReference type="InterPro" id="IPR001283">
    <property type="entry name" value="CRISP-related"/>
</dbReference>
<evidence type="ECO:0000313" key="4">
    <source>
        <dbReference type="EMBL" id="CDP37578.1"/>
    </source>
</evidence>
<organism evidence="4">
    <name type="scientific">Blastobotrys adeninivorans</name>
    <name type="common">Yeast</name>
    <name type="synonym">Arxula adeninivorans</name>
    <dbReference type="NCBI Taxonomy" id="409370"/>
    <lineage>
        <taxon>Eukaryota</taxon>
        <taxon>Fungi</taxon>
        <taxon>Dikarya</taxon>
        <taxon>Ascomycota</taxon>
        <taxon>Saccharomycotina</taxon>
        <taxon>Dipodascomycetes</taxon>
        <taxon>Dipodascales</taxon>
        <taxon>Trichomonascaceae</taxon>
        <taxon>Blastobotrys</taxon>
    </lineage>
</organism>
<proteinExistence type="predicted"/>
<keyword evidence="2" id="KW-0732">Signal</keyword>
<dbReference type="SMART" id="SM00198">
    <property type="entry name" value="SCP"/>
    <property type="match status" value="1"/>
</dbReference>
<dbReference type="Gene3D" id="3.40.33.10">
    <property type="entry name" value="CAP"/>
    <property type="match status" value="1"/>
</dbReference>
<gene>
    <name evidence="4" type="ORF">GNLVRS02_ARAD1D14652g</name>
</gene>
<feature type="domain" description="SCP" evidence="3">
    <location>
        <begin position="130"/>
        <end position="254"/>
    </location>
</feature>
<name>A0A060T9D9_BLAAD</name>
<dbReference type="FunFam" id="3.40.33.10:FF:000010">
    <property type="entry name" value="Predicted protein"/>
    <property type="match status" value="1"/>
</dbReference>
<dbReference type="PhylomeDB" id="A0A060T9D9"/>
<dbReference type="PRINTS" id="PR00837">
    <property type="entry name" value="V5TPXLIKE"/>
</dbReference>
<feature type="compositionally biased region" description="Low complexity" evidence="1">
    <location>
        <begin position="55"/>
        <end position="74"/>
    </location>
</feature>
<protein>
    <submittedName>
        <fullName evidence="4">ARAD1D14652p</fullName>
    </submittedName>
</protein>
<feature type="region of interest" description="Disordered" evidence="1">
    <location>
        <begin position="55"/>
        <end position="129"/>
    </location>
</feature>
<dbReference type="PANTHER" id="PTHR10334">
    <property type="entry name" value="CYSTEINE-RICH SECRETORY PROTEIN-RELATED"/>
    <property type="match status" value="1"/>
</dbReference>
<sequence>MKYTTIAAAALAGLANAAIITETVNVQVTVTEHVAGQTVVVSKPGTTQTVSVNQNQNQDQNQGGGDNQNQNQQGEDSGAQVAPSSSSVETSPTPSPIESSSAPSSPSVVSSSSSSPSASASSSSDSGLSSFAKECLDEHNKDRAEHSADPLSWNQTLADYAQNYLKSSNCKFAHSGGPYGENIAMGYATTTDAIQDWYNEYKNYDYSGGGFSESTGHFTQMVWKGTTQLGCAQIKCDKGDYLVCEYYPWGNVQGSYQMNVSPN</sequence>
<dbReference type="AlphaFoldDB" id="A0A060T9D9"/>
<dbReference type="PROSITE" id="PS01009">
    <property type="entry name" value="CRISP_1"/>
    <property type="match status" value="1"/>
</dbReference>
<feature type="signal peptide" evidence="2">
    <location>
        <begin position="1"/>
        <end position="17"/>
    </location>
</feature>
<dbReference type="CDD" id="cd05384">
    <property type="entry name" value="CAP_PRY1-like"/>
    <property type="match status" value="1"/>
</dbReference>
<dbReference type="SUPFAM" id="SSF55797">
    <property type="entry name" value="PR-1-like"/>
    <property type="match status" value="1"/>
</dbReference>
<dbReference type="InterPro" id="IPR014044">
    <property type="entry name" value="CAP_dom"/>
</dbReference>
<reference evidence="4" key="2">
    <citation type="submission" date="2014-06" db="EMBL/GenBank/DDBJ databases">
        <title>The complete genome of Blastobotrys (Arxula) adeninivorans LS3 - a yeast of biotechnological interest.</title>
        <authorList>
            <person name="Kunze G."/>
            <person name="Gaillardin C."/>
            <person name="Czernicka M."/>
            <person name="Durrens P."/>
            <person name="Martin T."/>
            <person name="Boer E."/>
            <person name="Gabaldon T."/>
            <person name="Cruz J."/>
            <person name="Talla E."/>
            <person name="Marck C."/>
            <person name="Goffeau A."/>
            <person name="Barbe V."/>
            <person name="Baret P."/>
            <person name="Baronian K."/>
            <person name="Beier S."/>
            <person name="Bleykasten C."/>
            <person name="Bode R."/>
            <person name="Casaregola S."/>
            <person name="Despons L."/>
            <person name="Fairhead C."/>
            <person name="Giersberg M."/>
            <person name="Gierski P."/>
            <person name="Hahnel U."/>
            <person name="Hartmann A."/>
            <person name="Jankowska D."/>
            <person name="Jubin C."/>
            <person name="Jung P."/>
            <person name="Lafontaine I."/>
            <person name="Leh-Louis V."/>
            <person name="Lemaire M."/>
            <person name="Marcet-Houben M."/>
            <person name="Mascher M."/>
            <person name="Morel G."/>
            <person name="Richard G.-F."/>
            <person name="Riechen J."/>
            <person name="Sacerdot C."/>
            <person name="Sarkar A."/>
            <person name="Savel G."/>
            <person name="Schacherer J."/>
            <person name="Sherman D."/>
            <person name="Straub M.-L."/>
            <person name="Stein N."/>
            <person name="Thierry A."/>
            <person name="Trautwein-Schult A."/>
            <person name="Westhof E."/>
            <person name="Worch S."/>
            <person name="Dujon B."/>
            <person name="Souciet J.-L."/>
            <person name="Wincker P."/>
            <person name="Scholz U."/>
            <person name="Neuveglise N."/>
        </authorList>
    </citation>
    <scope>NUCLEOTIDE SEQUENCE</scope>
    <source>
        <strain evidence="4">LS3</strain>
    </source>
</reference>
<dbReference type="Pfam" id="PF00188">
    <property type="entry name" value="CAP"/>
    <property type="match status" value="1"/>
</dbReference>
<evidence type="ECO:0000256" key="2">
    <source>
        <dbReference type="SAM" id="SignalP"/>
    </source>
</evidence>
<feature type="compositionally biased region" description="Low complexity" evidence="1">
    <location>
        <begin position="81"/>
        <end position="129"/>
    </location>
</feature>
<dbReference type="InterPro" id="IPR035940">
    <property type="entry name" value="CAP_sf"/>
</dbReference>
<reference evidence="4" key="1">
    <citation type="submission" date="2014-02" db="EMBL/GenBank/DDBJ databases">
        <authorList>
            <person name="Genoscope - CEA"/>
        </authorList>
    </citation>
    <scope>NUCLEOTIDE SEQUENCE</scope>
    <source>
        <strain evidence="4">LS3</strain>
    </source>
</reference>